<evidence type="ECO:0000256" key="6">
    <source>
        <dbReference type="ARBA" id="ARBA00023004"/>
    </source>
</evidence>
<dbReference type="SMART" id="SM00382">
    <property type="entry name" value="AAA"/>
    <property type="match status" value="1"/>
</dbReference>
<keyword evidence="4" id="KW-0547">Nucleotide-binding</keyword>
<gene>
    <name evidence="10" type="ORF">KDL28_05885</name>
</gene>
<dbReference type="InterPro" id="IPR008995">
    <property type="entry name" value="Mo/tungstate-bd_C_term_dom"/>
</dbReference>
<keyword evidence="7" id="KW-0406">Ion transport</keyword>
<keyword evidence="3" id="KW-0410">Iron transport</keyword>
<dbReference type="PROSITE" id="PS00211">
    <property type="entry name" value="ABC_TRANSPORTER_1"/>
    <property type="match status" value="1"/>
</dbReference>
<evidence type="ECO:0000256" key="5">
    <source>
        <dbReference type="ARBA" id="ARBA00022840"/>
    </source>
</evidence>
<dbReference type="EMBL" id="JAGSOV010000011">
    <property type="protein sequence ID" value="MCO1654582.1"/>
    <property type="molecule type" value="Genomic_DNA"/>
</dbReference>
<proteinExistence type="predicted"/>
<evidence type="ECO:0000256" key="8">
    <source>
        <dbReference type="ARBA" id="ARBA00023136"/>
    </source>
</evidence>
<feature type="domain" description="ABC transporter" evidence="9">
    <location>
        <begin position="3"/>
        <end position="231"/>
    </location>
</feature>
<evidence type="ECO:0000256" key="7">
    <source>
        <dbReference type="ARBA" id="ARBA00023065"/>
    </source>
</evidence>
<dbReference type="PROSITE" id="PS50893">
    <property type="entry name" value="ABC_TRANSPORTER_2"/>
    <property type="match status" value="1"/>
</dbReference>
<dbReference type="InterPro" id="IPR015853">
    <property type="entry name" value="ABC_transpr_FbpC"/>
</dbReference>
<keyword evidence="6" id="KW-0408">Iron</keyword>
<sequence length="339" mass="35200">MTLELHDLVAGYGGEPVLRGVDLAVADAEFVCVLGASGSGKTTLLRTVAGLHRPTAGRVVLGGHDLAGVRPERRRVGLVPQEGALFGHLDVAANVAFGLHRATRATRRARVAELLALVDMAGAQDRMPHELSGGQRQRIAVARALAPQPRVVLLDEPFAGLDAGLRADVRAQVADVLLATGSTAVLITHDQDEALSVGDRVAVLHAGRVAQVAEPRELYARPATAWLAGFVGEASLLPGRRDGAVVRTALGALPCAAGPPADVTAVVRPEQVRLGPPVPGVPTGAVHAVEFVGPAQRVRVELPGGLRVTARVRAQPRWRRGDIAAVSVPGPVHVVDGTA</sequence>
<keyword evidence="5 10" id="KW-0067">ATP-binding</keyword>
<dbReference type="PANTHER" id="PTHR42781">
    <property type="entry name" value="SPERMIDINE/PUTRESCINE IMPORT ATP-BINDING PROTEIN POTA"/>
    <property type="match status" value="1"/>
</dbReference>
<protein>
    <submittedName>
        <fullName evidence="10">ABC transporter ATP-binding protein</fullName>
    </submittedName>
</protein>
<dbReference type="InterPro" id="IPR027417">
    <property type="entry name" value="P-loop_NTPase"/>
</dbReference>
<evidence type="ECO:0000256" key="1">
    <source>
        <dbReference type="ARBA" id="ARBA00022448"/>
    </source>
</evidence>
<dbReference type="SUPFAM" id="SSF52540">
    <property type="entry name" value="P-loop containing nucleoside triphosphate hydrolases"/>
    <property type="match status" value="1"/>
</dbReference>
<keyword evidence="11" id="KW-1185">Reference proteome</keyword>
<dbReference type="CDD" id="cd03259">
    <property type="entry name" value="ABC_Carb_Solutes_like"/>
    <property type="match status" value="1"/>
</dbReference>
<dbReference type="InterPro" id="IPR050093">
    <property type="entry name" value="ABC_SmlMolc_Importer"/>
</dbReference>
<evidence type="ECO:0000256" key="4">
    <source>
        <dbReference type="ARBA" id="ARBA00022741"/>
    </source>
</evidence>
<organism evidence="10 11">
    <name type="scientific">Pseudonocardia humida</name>
    <dbReference type="NCBI Taxonomy" id="2800819"/>
    <lineage>
        <taxon>Bacteria</taxon>
        <taxon>Bacillati</taxon>
        <taxon>Actinomycetota</taxon>
        <taxon>Actinomycetes</taxon>
        <taxon>Pseudonocardiales</taxon>
        <taxon>Pseudonocardiaceae</taxon>
        <taxon>Pseudonocardia</taxon>
    </lineage>
</organism>
<dbReference type="Proteomes" id="UP001165283">
    <property type="component" value="Unassembled WGS sequence"/>
</dbReference>
<evidence type="ECO:0000259" key="9">
    <source>
        <dbReference type="PROSITE" id="PS50893"/>
    </source>
</evidence>
<evidence type="ECO:0000313" key="10">
    <source>
        <dbReference type="EMBL" id="MCO1654582.1"/>
    </source>
</evidence>
<dbReference type="Pfam" id="PF00005">
    <property type="entry name" value="ABC_tran"/>
    <property type="match status" value="1"/>
</dbReference>
<keyword evidence="8" id="KW-0472">Membrane</keyword>
<dbReference type="PANTHER" id="PTHR42781:SF4">
    <property type="entry name" value="SPERMIDINE_PUTRESCINE IMPORT ATP-BINDING PROTEIN POTA"/>
    <property type="match status" value="1"/>
</dbReference>
<keyword evidence="1" id="KW-0813">Transport</keyword>
<dbReference type="InterPro" id="IPR003593">
    <property type="entry name" value="AAA+_ATPase"/>
</dbReference>
<dbReference type="RefSeq" id="WP_252436197.1">
    <property type="nucleotide sequence ID" value="NZ_JAGSOV010000011.1"/>
</dbReference>
<dbReference type="InterPro" id="IPR017871">
    <property type="entry name" value="ABC_transporter-like_CS"/>
</dbReference>
<comment type="caution">
    <text evidence="10">The sequence shown here is derived from an EMBL/GenBank/DDBJ whole genome shotgun (WGS) entry which is preliminary data.</text>
</comment>
<evidence type="ECO:0000256" key="2">
    <source>
        <dbReference type="ARBA" id="ARBA00022475"/>
    </source>
</evidence>
<dbReference type="InterPro" id="IPR013611">
    <property type="entry name" value="Transp-assoc_OB_typ2"/>
</dbReference>
<name>A0ABT0ZV18_9PSEU</name>
<dbReference type="InterPro" id="IPR003439">
    <property type="entry name" value="ABC_transporter-like_ATP-bd"/>
</dbReference>
<dbReference type="GO" id="GO:0005524">
    <property type="term" value="F:ATP binding"/>
    <property type="evidence" value="ECO:0007669"/>
    <property type="project" value="UniProtKB-KW"/>
</dbReference>
<reference evidence="10" key="1">
    <citation type="submission" date="2021-04" db="EMBL/GenBank/DDBJ databases">
        <title>Pseudonocardia sp. nov., isolated from sandy soil of mangrove forest.</title>
        <authorList>
            <person name="Zan Z."/>
            <person name="Huang R."/>
            <person name="Liu W."/>
        </authorList>
    </citation>
    <scope>NUCLEOTIDE SEQUENCE</scope>
    <source>
        <strain evidence="10">S2-4</strain>
    </source>
</reference>
<dbReference type="Gene3D" id="3.40.50.300">
    <property type="entry name" value="P-loop containing nucleotide triphosphate hydrolases"/>
    <property type="match status" value="1"/>
</dbReference>
<evidence type="ECO:0000256" key="3">
    <source>
        <dbReference type="ARBA" id="ARBA00022496"/>
    </source>
</evidence>
<evidence type="ECO:0000313" key="11">
    <source>
        <dbReference type="Proteomes" id="UP001165283"/>
    </source>
</evidence>
<dbReference type="SUPFAM" id="SSF50331">
    <property type="entry name" value="MOP-like"/>
    <property type="match status" value="1"/>
</dbReference>
<accession>A0ABT0ZV18</accession>
<dbReference type="Pfam" id="PF08402">
    <property type="entry name" value="TOBE_2"/>
    <property type="match status" value="1"/>
</dbReference>
<keyword evidence="2" id="KW-1003">Cell membrane</keyword>